<accession>A0A8H7TEQ5</accession>
<protein>
    <recommendedName>
        <fullName evidence="2">Distal membrane-arm assembly complex protein 1-like domain-containing protein</fullName>
    </recommendedName>
</protein>
<dbReference type="AlphaFoldDB" id="A0A8H7TEQ5"/>
<evidence type="ECO:0000259" key="2">
    <source>
        <dbReference type="Pfam" id="PF15055"/>
    </source>
</evidence>
<reference evidence="3" key="1">
    <citation type="submission" date="2021-02" db="EMBL/GenBank/DDBJ databases">
        <title>Genome sequence Cadophora malorum strain M34.</title>
        <authorList>
            <person name="Stefanovic E."/>
            <person name="Vu D."/>
            <person name="Scully C."/>
            <person name="Dijksterhuis J."/>
            <person name="Roader J."/>
            <person name="Houbraken J."/>
        </authorList>
    </citation>
    <scope>NUCLEOTIDE SEQUENCE</scope>
    <source>
        <strain evidence="3">M34</strain>
    </source>
</reference>
<dbReference type="EMBL" id="JAFJYH010000154">
    <property type="protein sequence ID" value="KAG4417458.1"/>
    <property type="molecule type" value="Genomic_DNA"/>
</dbReference>
<evidence type="ECO:0000313" key="3">
    <source>
        <dbReference type="EMBL" id="KAG4417458.1"/>
    </source>
</evidence>
<keyword evidence="1" id="KW-0812">Transmembrane</keyword>
<evidence type="ECO:0000313" key="4">
    <source>
        <dbReference type="Proteomes" id="UP000664132"/>
    </source>
</evidence>
<dbReference type="InterPro" id="IPR053092">
    <property type="entry name" value="Mitochondrial_unc_protein"/>
</dbReference>
<dbReference type="InterPro" id="IPR028036">
    <property type="entry name" value="DMAC1-like_dom"/>
</dbReference>
<comment type="caution">
    <text evidence="3">The sequence shown here is derived from an EMBL/GenBank/DDBJ whole genome shotgun (WGS) entry which is preliminary data.</text>
</comment>
<keyword evidence="4" id="KW-1185">Reference proteome</keyword>
<keyword evidence="1" id="KW-1133">Transmembrane helix</keyword>
<dbReference type="OrthoDB" id="6604875at2759"/>
<sequence length="95" mass="10248">MGSGSPQLDALQRPERLQEVLKHDNVDDCTPCRVTGAAAFMGLGAYSYFSGHSQLKAQQGKILQSKSMFGMRSRQAGITGTALVLAGMGFWRLVN</sequence>
<dbReference type="PANTHER" id="PTHR28048:SF1">
    <property type="entry name" value="ACR195WP"/>
    <property type="match status" value="1"/>
</dbReference>
<dbReference type="PANTHER" id="PTHR28048">
    <property type="entry name" value="ACR195WP"/>
    <property type="match status" value="1"/>
</dbReference>
<organism evidence="3 4">
    <name type="scientific">Cadophora malorum</name>
    <dbReference type="NCBI Taxonomy" id="108018"/>
    <lineage>
        <taxon>Eukaryota</taxon>
        <taxon>Fungi</taxon>
        <taxon>Dikarya</taxon>
        <taxon>Ascomycota</taxon>
        <taxon>Pezizomycotina</taxon>
        <taxon>Leotiomycetes</taxon>
        <taxon>Helotiales</taxon>
        <taxon>Ploettnerulaceae</taxon>
        <taxon>Cadophora</taxon>
    </lineage>
</organism>
<dbReference type="Pfam" id="PF15055">
    <property type="entry name" value="DMAC1_Dmo2"/>
    <property type="match status" value="1"/>
</dbReference>
<feature type="domain" description="Distal membrane-arm assembly complex protein 1-like" evidence="2">
    <location>
        <begin position="28"/>
        <end position="58"/>
    </location>
</feature>
<feature type="transmembrane region" description="Helical" evidence="1">
    <location>
        <begin position="76"/>
        <end position="94"/>
    </location>
</feature>
<dbReference type="Proteomes" id="UP000664132">
    <property type="component" value="Unassembled WGS sequence"/>
</dbReference>
<keyword evidence="1" id="KW-0472">Membrane</keyword>
<evidence type="ECO:0000256" key="1">
    <source>
        <dbReference type="SAM" id="Phobius"/>
    </source>
</evidence>
<gene>
    <name evidence="3" type="ORF">IFR04_009411</name>
</gene>
<name>A0A8H7TEQ5_9HELO</name>
<proteinExistence type="predicted"/>